<feature type="transmembrane region" description="Helical" evidence="2">
    <location>
        <begin position="16"/>
        <end position="39"/>
    </location>
</feature>
<sequence>MYQRYRDYGVDPLPDWLAMILGVIVLLLVATVTALLLVGRRRRKSPEERARAAAGKASRSRQADLRKRRLALQEKAGRRDP</sequence>
<evidence type="ECO:0000313" key="4">
    <source>
        <dbReference type="Proteomes" id="UP001602322"/>
    </source>
</evidence>
<dbReference type="Proteomes" id="UP001602322">
    <property type="component" value="Unassembled WGS sequence"/>
</dbReference>
<accession>A0ABW6X2Q2</accession>
<protein>
    <recommendedName>
        <fullName evidence="5">LPXTG-motif cell wall-anchored protein</fullName>
    </recommendedName>
</protein>
<feature type="region of interest" description="Disordered" evidence="1">
    <location>
        <begin position="42"/>
        <end position="65"/>
    </location>
</feature>
<evidence type="ECO:0000256" key="1">
    <source>
        <dbReference type="SAM" id="MobiDB-lite"/>
    </source>
</evidence>
<keyword evidence="2" id="KW-0812">Transmembrane</keyword>
<reference evidence="3 4" key="1">
    <citation type="submission" date="2024-10" db="EMBL/GenBank/DDBJ databases">
        <title>The Natural Products Discovery Center: Release of the First 8490 Sequenced Strains for Exploring Actinobacteria Biosynthetic Diversity.</title>
        <authorList>
            <person name="Kalkreuter E."/>
            <person name="Kautsar S.A."/>
            <person name="Yang D."/>
            <person name="Bader C.D."/>
            <person name="Teijaro C.N."/>
            <person name="Fluegel L."/>
            <person name="Davis C.M."/>
            <person name="Simpson J.R."/>
            <person name="Lauterbach L."/>
            <person name="Steele A.D."/>
            <person name="Gui C."/>
            <person name="Meng S."/>
            <person name="Li G."/>
            <person name="Viehrig K."/>
            <person name="Ye F."/>
            <person name="Su P."/>
            <person name="Kiefer A.F."/>
            <person name="Nichols A."/>
            <person name="Cepeda A.J."/>
            <person name="Yan W."/>
            <person name="Fan B."/>
            <person name="Jiang Y."/>
            <person name="Adhikari A."/>
            <person name="Zheng C.-J."/>
            <person name="Schuster L."/>
            <person name="Cowan T.M."/>
            <person name="Smanski M.J."/>
            <person name="Chevrette M.G."/>
            <person name="De Carvalho L.P.S."/>
            <person name="Shen B."/>
        </authorList>
    </citation>
    <scope>NUCLEOTIDE SEQUENCE [LARGE SCALE GENOMIC DNA]</scope>
    <source>
        <strain evidence="3 4">NPDC012540</strain>
    </source>
</reference>
<evidence type="ECO:0000313" key="3">
    <source>
        <dbReference type="EMBL" id="MFF5896315.1"/>
    </source>
</evidence>
<dbReference type="RefSeq" id="WP_387900528.1">
    <property type="nucleotide sequence ID" value="NZ_JBIBEG010000002.1"/>
</dbReference>
<evidence type="ECO:0000256" key="2">
    <source>
        <dbReference type="SAM" id="Phobius"/>
    </source>
</evidence>
<comment type="caution">
    <text evidence="3">The sequence shown here is derived from an EMBL/GenBank/DDBJ whole genome shotgun (WGS) entry which is preliminary data.</text>
</comment>
<gene>
    <name evidence="3" type="ORF">ACFY8O_10385</name>
</gene>
<dbReference type="EMBL" id="JBIBEG010000002">
    <property type="protein sequence ID" value="MFF5896315.1"/>
    <property type="molecule type" value="Genomic_DNA"/>
</dbReference>
<proteinExistence type="predicted"/>
<name>A0ABW6X2Q2_9ACTN</name>
<keyword evidence="4" id="KW-1185">Reference proteome</keyword>
<evidence type="ECO:0008006" key="5">
    <source>
        <dbReference type="Google" id="ProtNLM"/>
    </source>
</evidence>
<keyword evidence="2" id="KW-1133">Transmembrane helix</keyword>
<organism evidence="3 4">
    <name type="scientific">Streptomyces argenteolus</name>
    <dbReference type="NCBI Taxonomy" id="67274"/>
    <lineage>
        <taxon>Bacteria</taxon>
        <taxon>Bacillati</taxon>
        <taxon>Actinomycetota</taxon>
        <taxon>Actinomycetes</taxon>
        <taxon>Kitasatosporales</taxon>
        <taxon>Streptomycetaceae</taxon>
        <taxon>Streptomyces</taxon>
    </lineage>
</organism>
<keyword evidence="2" id="KW-0472">Membrane</keyword>